<name>A0A4R0NCL9_9SPHI</name>
<dbReference type="OrthoDB" id="660167at2"/>
<comment type="caution">
    <text evidence="3">The sequence shown here is derived from an EMBL/GenBank/DDBJ whole genome shotgun (WGS) entry which is preliminary data.</text>
</comment>
<reference evidence="3 4" key="1">
    <citation type="submission" date="2019-02" db="EMBL/GenBank/DDBJ databases">
        <title>Pedobacter sp. RP-1-14 sp. nov., isolated from Arctic soil.</title>
        <authorList>
            <person name="Dahal R.H."/>
        </authorList>
    </citation>
    <scope>NUCLEOTIDE SEQUENCE [LARGE SCALE GENOMIC DNA]</scope>
    <source>
        <strain evidence="3 4">RP-1-14</strain>
    </source>
</reference>
<dbReference type="InterPro" id="IPR014756">
    <property type="entry name" value="Ig_E-set"/>
</dbReference>
<dbReference type="Pfam" id="PF18329">
    <property type="entry name" value="SGBP_B_XBD"/>
    <property type="match status" value="1"/>
</dbReference>
<feature type="domain" description="Surface glycan-binding protein B xyloglucan binding" evidence="2">
    <location>
        <begin position="212"/>
        <end position="403"/>
    </location>
</feature>
<dbReference type="PROSITE" id="PS51257">
    <property type="entry name" value="PROKAR_LIPOPROTEIN"/>
    <property type="match status" value="1"/>
</dbReference>
<feature type="signal peptide" evidence="1">
    <location>
        <begin position="1"/>
        <end position="28"/>
    </location>
</feature>
<keyword evidence="1" id="KW-0732">Signal</keyword>
<dbReference type="InterPro" id="IPR040475">
    <property type="entry name" value="SGBP_B_XBD"/>
</dbReference>
<evidence type="ECO:0000313" key="4">
    <source>
        <dbReference type="Proteomes" id="UP000293347"/>
    </source>
</evidence>
<sequence length="405" mass="43903">MKSYIIYRRQVQLLVVLTLFFACFTACKKEETNTSSAAPVIRNLRAIAPAPNDSTLTKVSPGQLVVLQGDNFLGVKAVYFNGVIASFNAALVGKQNLVVTVPEPDFANPVAGQENQVRIITNAGETTFTIPLVPPPPVITGVDYEYKAPGQVLTIYGQYLYLITKVAFAGGDGTNVQSNQTGTAMQVTIPASATSGHIVVTTQGGSSSYVSYNDRTNGIFSNFDAINPFQYWSASQTNDASLFPGAIGNYVQMKFDNVGINDQAWYNGGRSINMNDGQWIPQASLSDPTDSWAVKFDIFVKEPWKTGALLIRTDSYDYMARYEPWKTAVGNSFTTTGWITVTLPMSSFKKAAAGFQGTGESIANLSTLLGTSGRKAMSFMFYNDSSTPIAKFDAAVDNIRIVKIK</sequence>
<evidence type="ECO:0000259" key="2">
    <source>
        <dbReference type="Pfam" id="PF18329"/>
    </source>
</evidence>
<gene>
    <name evidence="3" type="ORF">EZ437_19765</name>
</gene>
<dbReference type="EMBL" id="SJSL01000008">
    <property type="protein sequence ID" value="TCC98081.1"/>
    <property type="molecule type" value="Genomic_DNA"/>
</dbReference>
<accession>A0A4R0NCL9</accession>
<dbReference type="Gene3D" id="2.60.40.10">
    <property type="entry name" value="Immunoglobulins"/>
    <property type="match status" value="2"/>
</dbReference>
<evidence type="ECO:0000313" key="3">
    <source>
        <dbReference type="EMBL" id="TCC98081.1"/>
    </source>
</evidence>
<protein>
    <recommendedName>
        <fullName evidence="2">Surface glycan-binding protein B xyloglucan binding domain-containing protein</fullName>
    </recommendedName>
</protein>
<proteinExistence type="predicted"/>
<dbReference type="RefSeq" id="WP_131597809.1">
    <property type="nucleotide sequence ID" value="NZ_SJSL01000008.1"/>
</dbReference>
<dbReference type="AlphaFoldDB" id="A0A4R0NCL9"/>
<keyword evidence="4" id="KW-1185">Reference proteome</keyword>
<dbReference type="GO" id="GO:0030247">
    <property type="term" value="F:polysaccharide binding"/>
    <property type="evidence" value="ECO:0007669"/>
    <property type="project" value="InterPro"/>
</dbReference>
<organism evidence="3 4">
    <name type="scientific">Pedobacter psychroterrae</name>
    <dbReference type="NCBI Taxonomy" id="2530453"/>
    <lineage>
        <taxon>Bacteria</taxon>
        <taxon>Pseudomonadati</taxon>
        <taxon>Bacteroidota</taxon>
        <taxon>Sphingobacteriia</taxon>
        <taxon>Sphingobacteriales</taxon>
        <taxon>Sphingobacteriaceae</taxon>
        <taxon>Pedobacter</taxon>
    </lineage>
</organism>
<dbReference type="SUPFAM" id="SSF81296">
    <property type="entry name" value="E set domains"/>
    <property type="match status" value="1"/>
</dbReference>
<feature type="chain" id="PRO_5020309218" description="Surface glycan-binding protein B xyloglucan binding domain-containing protein" evidence="1">
    <location>
        <begin position="29"/>
        <end position="405"/>
    </location>
</feature>
<evidence type="ECO:0000256" key="1">
    <source>
        <dbReference type="SAM" id="SignalP"/>
    </source>
</evidence>
<dbReference type="Proteomes" id="UP000293347">
    <property type="component" value="Unassembled WGS sequence"/>
</dbReference>
<dbReference type="InterPro" id="IPR013783">
    <property type="entry name" value="Ig-like_fold"/>
</dbReference>